<dbReference type="OrthoDB" id="8193282at2759"/>
<evidence type="ECO:0000313" key="13">
    <source>
        <dbReference type="EMBL" id="KAF7282774.1"/>
    </source>
</evidence>
<keyword evidence="5" id="KW-0158">Chromosome</keyword>
<dbReference type="InterPro" id="IPR029424">
    <property type="entry name" value="MMS22L_C"/>
</dbReference>
<dbReference type="GO" id="GO:0043596">
    <property type="term" value="C:nuclear replication fork"/>
    <property type="evidence" value="ECO:0007669"/>
    <property type="project" value="TreeGrafter"/>
</dbReference>
<evidence type="ECO:0000256" key="8">
    <source>
        <dbReference type="ARBA" id="ARBA00023204"/>
    </source>
</evidence>
<keyword evidence="6" id="KW-0227">DNA damage</keyword>
<protein>
    <recommendedName>
        <fullName evidence="4">Protein MMS22-like</fullName>
    </recommendedName>
    <alternativeName>
        <fullName evidence="10">Methyl methanesulfonate-sensitivity protein 22-like</fullName>
    </alternativeName>
</protein>
<dbReference type="Pfam" id="PF14910">
    <property type="entry name" value="MMS22L_N"/>
    <property type="match status" value="1"/>
</dbReference>
<dbReference type="GO" id="GO:0000724">
    <property type="term" value="P:double-strand break repair via homologous recombination"/>
    <property type="evidence" value="ECO:0007669"/>
    <property type="project" value="InterPro"/>
</dbReference>
<evidence type="ECO:0000259" key="11">
    <source>
        <dbReference type="Pfam" id="PF14910"/>
    </source>
</evidence>
<evidence type="ECO:0000256" key="7">
    <source>
        <dbReference type="ARBA" id="ARBA00022853"/>
    </source>
</evidence>
<proteinExistence type="inferred from homology"/>
<dbReference type="InterPro" id="IPR042320">
    <property type="entry name" value="MMS22-like"/>
</dbReference>
<dbReference type="PANTHER" id="PTHR28547">
    <property type="entry name" value="PROTEIN MMS22-LIKE"/>
    <property type="match status" value="1"/>
</dbReference>
<keyword evidence="8" id="KW-0234">DNA repair</keyword>
<reference evidence="13" key="1">
    <citation type="submission" date="2020-08" db="EMBL/GenBank/DDBJ databases">
        <title>Genome sequencing and assembly of the red palm weevil Rhynchophorus ferrugineus.</title>
        <authorList>
            <person name="Dias G.B."/>
            <person name="Bergman C.M."/>
            <person name="Manee M."/>
        </authorList>
    </citation>
    <scope>NUCLEOTIDE SEQUENCE</scope>
    <source>
        <strain evidence="13">AA-2017</strain>
        <tissue evidence="13">Whole larva</tissue>
    </source>
</reference>
<organism evidence="13 14">
    <name type="scientific">Rhynchophorus ferrugineus</name>
    <name type="common">Red palm weevil</name>
    <name type="synonym">Curculio ferrugineus</name>
    <dbReference type="NCBI Taxonomy" id="354439"/>
    <lineage>
        <taxon>Eukaryota</taxon>
        <taxon>Metazoa</taxon>
        <taxon>Ecdysozoa</taxon>
        <taxon>Arthropoda</taxon>
        <taxon>Hexapoda</taxon>
        <taxon>Insecta</taxon>
        <taxon>Pterygota</taxon>
        <taxon>Neoptera</taxon>
        <taxon>Endopterygota</taxon>
        <taxon>Coleoptera</taxon>
        <taxon>Polyphaga</taxon>
        <taxon>Cucujiformia</taxon>
        <taxon>Curculionidae</taxon>
        <taxon>Dryophthorinae</taxon>
        <taxon>Rhynchophorus</taxon>
    </lineage>
</organism>
<dbReference type="EMBL" id="JAACXV010000156">
    <property type="protein sequence ID" value="KAF7282774.1"/>
    <property type="molecule type" value="Genomic_DNA"/>
</dbReference>
<dbReference type="InterPro" id="IPR029425">
    <property type="entry name" value="MMS22L_N"/>
</dbReference>
<evidence type="ECO:0000256" key="5">
    <source>
        <dbReference type="ARBA" id="ARBA00022454"/>
    </source>
</evidence>
<evidence type="ECO:0000313" key="14">
    <source>
        <dbReference type="Proteomes" id="UP000625711"/>
    </source>
</evidence>
<evidence type="ECO:0000256" key="2">
    <source>
        <dbReference type="ARBA" id="ARBA00004286"/>
    </source>
</evidence>
<evidence type="ECO:0000256" key="10">
    <source>
        <dbReference type="ARBA" id="ARBA00033326"/>
    </source>
</evidence>
<evidence type="ECO:0000256" key="1">
    <source>
        <dbReference type="ARBA" id="ARBA00004123"/>
    </source>
</evidence>
<keyword evidence="9" id="KW-0539">Nucleus</keyword>
<feature type="domain" description="Protein MMS22-like N-terminal" evidence="11">
    <location>
        <begin position="24"/>
        <end position="317"/>
    </location>
</feature>
<dbReference type="PANTHER" id="PTHR28547:SF1">
    <property type="entry name" value="PROTEIN MMS22-LIKE"/>
    <property type="match status" value="1"/>
</dbReference>
<feature type="domain" description="MMS22-like C-terminal" evidence="12">
    <location>
        <begin position="428"/>
        <end position="771"/>
    </location>
</feature>
<dbReference type="Proteomes" id="UP000625711">
    <property type="component" value="Unassembled WGS sequence"/>
</dbReference>
<comment type="caution">
    <text evidence="13">The sequence shown here is derived from an EMBL/GenBank/DDBJ whole genome shotgun (WGS) entry which is preliminary data.</text>
</comment>
<dbReference type="Pfam" id="PF14911">
    <property type="entry name" value="MMS22L_C"/>
    <property type="match status" value="1"/>
</dbReference>
<gene>
    <name evidence="13" type="ORF">GWI33_001923</name>
</gene>
<dbReference type="AlphaFoldDB" id="A0A834IKR7"/>
<name>A0A834IKR7_RHYFE</name>
<dbReference type="GO" id="GO:0006325">
    <property type="term" value="P:chromatin organization"/>
    <property type="evidence" value="ECO:0007669"/>
    <property type="project" value="UniProtKB-KW"/>
</dbReference>
<evidence type="ECO:0000256" key="9">
    <source>
        <dbReference type="ARBA" id="ARBA00023242"/>
    </source>
</evidence>
<keyword evidence="14" id="KW-1185">Reference proteome</keyword>
<accession>A0A834IKR7</accession>
<evidence type="ECO:0000256" key="4">
    <source>
        <dbReference type="ARBA" id="ARBA00021061"/>
    </source>
</evidence>
<evidence type="ECO:0000259" key="12">
    <source>
        <dbReference type="Pfam" id="PF14911"/>
    </source>
</evidence>
<evidence type="ECO:0000256" key="3">
    <source>
        <dbReference type="ARBA" id="ARBA00006585"/>
    </source>
</evidence>
<sequence length="775" mass="89445">MDVTGSLFWRVFNKVLEKEDAIISLAFLRDISSLQTFNYHFEDEGCKSNRIKTNFDFLEKKIKELLLEADCDALVYGLKIIEPLLSVQWLKEGRINIYQTIWDFYSKRLNISNKNSSSVSAIQLIDTLDAILYSPKNCKDDFEIFIGLLLYHLNEYPMQWTKIKGRIYSQLGPNKVKDLSEIGIRHVMLLFMALSTISFDELEKKMLVFIELLPEDKKFSSVVWNIYHAIILKYVRDGKSIENIAVLMVRMLQEASVNQKTFHLIKEFVKNLEPIILNSLNMNLHQKILFGSWLGKYLSTCYHPDLCKTLEVILLLIERCSDADSLYEWESCLKENIYVQLKQLALSHNPPEIIGIVAGKLALLYTNLTADSFNHFSNETISPTITSGFLQVILEKYPDSFMLTSQQENIIVQSWVKICFVSTENQIDLTKQVMKLDIFSADMKQSISHSDDPMEAFIKHVGLQSQRSYDHIMDLIKICDIAFNNLEKTLGLYVLKPENEAVVLNIYRYTSLLFLNCSKMIYNKNKSVTVLTKLVEVLLLPMDFMAGKRMPHSYVLTAIKNTWEVFFKAFMNVRDTNDPYIERILKYMVVKYIPYYSITESPIVSSLKTVDYASVIFEKMCISYFKYGTNETDANISKALKIIAEIINTCKSLPIFRVLVKEVLQGLFEVVIFHPLRSTAIGVIRNLTISPLFNEVTEEFKQTVLTISDKNVGLYTVNYFQLLISLAKFTPNEIRAVLDDIKIKVTKVEKLRGVGFDKILRTHLEKLENALQTNL</sequence>
<comment type="subcellular location">
    <subcellularLocation>
        <location evidence="2">Chromosome</location>
    </subcellularLocation>
    <subcellularLocation>
        <location evidence="1">Nucleus</location>
    </subcellularLocation>
</comment>
<evidence type="ECO:0000256" key="6">
    <source>
        <dbReference type="ARBA" id="ARBA00022763"/>
    </source>
</evidence>
<dbReference type="GO" id="GO:0031297">
    <property type="term" value="P:replication fork processing"/>
    <property type="evidence" value="ECO:0007669"/>
    <property type="project" value="InterPro"/>
</dbReference>
<comment type="similarity">
    <text evidence="3">Belongs to the MMS22 family. MMS22L subfamily.</text>
</comment>
<keyword evidence="7" id="KW-0156">Chromatin regulator</keyword>